<gene>
    <name evidence="1" type="ORF">S03H2_67462</name>
</gene>
<evidence type="ECO:0000313" key="1">
    <source>
        <dbReference type="EMBL" id="GAH76542.1"/>
    </source>
</evidence>
<feature type="non-terminal residue" evidence="1">
    <location>
        <position position="42"/>
    </location>
</feature>
<dbReference type="EMBL" id="BARU01044173">
    <property type="protein sequence ID" value="GAH76542.1"/>
    <property type="molecule type" value="Genomic_DNA"/>
</dbReference>
<organism evidence="1">
    <name type="scientific">marine sediment metagenome</name>
    <dbReference type="NCBI Taxonomy" id="412755"/>
    <lineage>
        <taxon>unclassified sequences</taxon>
        <taxon>metagenomes</taxon>
        <taxon>ecological metagenomes</taxon>
    </lineage>
</organism>
<comment type="caution">
    <text evidence="1">The sequence shown here is derived from an EMBL/GenBank/DDBJ whole genome shotgun (WGS) entry which is preliminary data.</text>
</comment>
<name>X1I4C4_9ZZZZ</name>
<protein>
    <submittedName>
        <fullName evidence="1">Uncharacterized protein</fullName>
    </submittedName>
</protein>
<proteinExistence type="predicted"/>
<dbReference type="AlphaFoldDB" id="X1I4C4"/>
<reference evidence="1" key="1">
    <citation type="journal article" date="2014" name="Front. Microbiol.">
        <title>High frequency of phylogenetically diverse reductive dehalogenase-homologous genes in deep subseafloor sedimentary metagenomes.</title>
        <authorList>
            <person name="Kawai M."/>
            <person name="Futagami T."/>
            <person name="Toyoda A."/>
            <person name="Takaki Y."/>
            <person name="Nishi S."/>
            <person name="Hori S."/>
            <person name="Arai W."/>
            <person name="Tsubouchi T."/>
            <person name="Morono Y."/>
            <person name="Uchiyama I."/>
            <person name="Ito T."/>
            <person name="Fujiyama A."/>
            <person name="Inagaki F."/>
            <person name="Takami H."/>
        </authorList>
    </citation>
    <scope>NUCLEOTIDE SEQUENCE</scope>
    <source>
        <strain evidence="1">Expedition CK06-06</strain>
    </source>
</reference>
<accession>X1I4C4</accession>
<sequence>MCTATIRTAAGIAIGAGPNAADATIDTINSSASAGSTTRMAG</sequence>